<evidence type="ECO:0000256" key="1">
    <source>
        <dbReference type="ARBA" id="ARBA00022475"/>
    </source>
</evidence>
<sequence length="187" mass="19572">MPVLVAALSFLLGSLVMGVLYSRLRGDDIRDRDLPGGSGTYRQYGLQAALLVAAGDILKGVLAALLARWLTPDLTWIAPLFVTLGHCYPAFFGFRGGGGIAPLIGALLILAPWTLLGMLLVAAVIIPLYRALLQRHVKLNAVPFATAVAVPLGLYLAVRTGGLSDLLAGGAAMAVRAVHLLLSPRPA</sequence>
<keyword evidence="3" id="KW-0808">Transferase</keyword>
<reference evidence="11 12" key="1">
    <citation type="submission" date="2017-05" db="EMBL/GenBank/DDBJ databases">
        <title>The complete genome sequence of Deinococcus ficus isolated from the rhizosphere of the Ficus religiosa L. in Taiwan.</title>
        <authorList>
            <person name="Wu K.-M."/>
            <person name="Liao T.-L."/>
            <person name="Liu Y.-M."/>
            <person name="Young C.-C."/>
            <person name="Tsai S.-F."/>
        </authorList>
    </citation>
    <scope>NUCLEOTIDE SEQUENCE [LARGE SCALE GENOMIC DNA]</scope>
    <source>
        <strain evidence="11 12">CC-FR2-10</strain>
    </source>
</reference>
<keyword evidence="12" id="KW-1185">Reference proteome</keyword>
<evidence type="ECO:0000256" key="3">
    <source>
        <dbReference type="ARBA" id="ARBA00022679"/>
    </source>
</evidence>
<evidence type="ECO:0000256" key="5">
    <source>
        <dbReference type="ARBA" id="ARBA00022989"/>
    </source>
</evidence>
<gene>
    <name evidence="11" type="ORF">DFI_00155</name>
</gene>
<dbReference type="PANTHER" id="PTHR30309">
    <property type="entry name" value="INNER MEMBRANE PROTEIN YGIH"/>
    <property type="match status" value="1"/>
</dbReference>
<evidence type="ECO:0000256" key="8">
    <source>
        <dbReference type="ARBA" id="ARBA00023209"/>
    </source>
</evidence>
<dbReference type="STRING" id="317577.GCA_000419625_01152"/>
<keyword evidence="6" id="KW-0443">Lipid metabolism</keyword>
<dbReference type="Pfam" id="PF02660">
    <property type="entry name" value="G3P_acyltransf"/>
    <property type="match status" value="1"/>
</dbReference>
<evidence type="ECO:0000256" key="9">
    <source>
        <dbReference type="ARBA" id="ARBA00023264"/>
    </source>
</evidence>
<organism evidence="11 12">
    <name type="scientific">Deinococcus ficus</name>
    <dbReference type="NCBI Taxonomy" id="317577"/>
    <lineage>
        <taxon>Bacteria</taxon>
        <taxon>Thermotogati</taxon>
        <taxon>Deinococcota</taxon>
        <taxon>Deinococci</taxon>
        <taxon>Deinococcales</taxon>
        <taxon>Deinococcaceae</taxon>
        <taxon>Deinococcus</taxon>
    </lineage>
</organism>
<dbReference type="KEGG" id="dfc:DFI_00155"/>
<dbReference type="NCBIfam" id="NF010978">
    <property type="entry name" value="PRK14401.1"/>
    <property type="match status" value="1"/>
</dbReference>
<accession>A0A221SSL5</accession>
<name>A0A221SSL5_9DEIO</name>
<dbReference type="PANTHER" id="PTHR30309:SF0">
    <property type="entry name" value="GLYCEROL-3-PHOSPHATE ACYLTRANSFERASE-RELATED"/>
    <property type="match status" value="1"/>
</dbReference>
<feature type="transmembrane region" description="Helical" evidence="10">
    <location>
        <begin position="44"/>
        <end position="67"/>
    </location>
</feature>
<dbReference type="EMBL" id="CP021081">
    <property type="protein sequence ID" value="ASN79625.1"/>
    <property type="molecule type" value="Genomic_DNA"/>
</dbReference>
<dbReference type="RefSeq" id="WP_027463201.1">
    <property type="nucleotide sequence ID" value="NZ_CP021081.1"/>
</dbReference>
<evidence type="ECO:0008006" key="13">
    <source>
        <dbReference type="Google" id="ProtNLM"/>
    </source>
</evidence>
<dbReference type="SMART" id="SM01207">
    <property type="entry name" value="G3P_acyltransf"/>
    <property type="match status" value="1"/>
</dbReference>
<keyword evidence="1" id="KW-1003">Cell membrane</keyword>
<keyword evidence="5 10" id="KW-1133">Transmembrane helix</keyword>
<evidence type="ECO:0000256" key="2">
    <source>
        <dbReference type="ARBA" id="ARBA00022516"/>
    </source>
</evidence>
<evidence type="ECO:0000256" key="10">
    <source>
        <dbReference type="SAM" id="Phobius"/>
    </source>
</evidence>
<evidence type="ECO:0000256" key="6">
    <source>
        <dbReference type="ARBA" id="ARBA00023098"/>
    </source>
</evidence>
<dbReference type="GO" id="GO:0005886">
    <property type="term" value="C:plasma membrane"/>
    <property type="evidence" value="ECO:0007669"/>
    <property type="project" value="InterPro"/>
</dbReference>
<feature type="transmembrane region" description="Helical" evidence="10">
    <location>
        <begin position="74"/>
        <end position="94"/>
    </location>
</feature>
<dbReference type="AlphaFoldDB" id="A0A221SSL5"/>
<keyword evidence="9" id="KW-1208">Phospholipid metabolism</keyword>
<protein>
    <recommendedName>
        <fullName evidence="13">Glycerol-3-phosphate acyltransferase</fullName>
    </recommendedName>
</protein>
<dbReference type="GO" id="GO:0008654">
    <property type="term" value="P:phospholipid biosynthetic process"/>
    <property type="evidence" value="ECO:0007669"/>
    <property type="project" value="UniProtKB-KW"/>
</dbReference>
<feature type="transmembrane region" description="Helical" evidence="10">
    <location>
        <begin position="141"/>
        <end position="158"/>
    </location>
</feature>
<dbReference type="GO" id="GO:0043772">
    <property type="term" value="F:acyl-phosphate glycerol-3-phosphate acyltransferase activity"/>
    <property type="evidence" value="ECO:0007669"/>
    <property type="project" value="InterPro"/>
</dbReference>
<dbReference type="Proteomes" id="UP000259030">
    <property type="component" value="Chromosome"/>
</dbReference>
<evidence type="ECO:0000256" key="4">
    <source>
        <dbReference type="ARBA" id="ARBA00022692"/>
    </source>
</evidence>
<keyword evidence="8" id="KW-0594">Phospholipid biosynthesis</keyword>
<feature type="transmembrane region" description="Helical" evidence="10">
    <location>
        <begin position="100"/>
        <end position="129"/>
    </location>
</feature>
<evidence type="ECO:0000313" key="11">
    <source>
        <dbReference type="EMBL" id="ASN79625.1"/>
    </source>
</evidence>
<evidence type="ECO:0000256" key="7">
    <source>
        <dbReference type="ARBA" id="ARBA00023136"/>
    </source>
</evidence>
<keyword evidence="7 10" id="KW-0472">Membrane</keyword>
<dbReference type="InterPro" id="IPR003811">
    <property type="entry name" value="G3P_acylTferase_PlsY"/>
</dbReference>
<keyword evidence="2" id="KW-0444">Lipid biosynthesis</keyword>
<proteinExistence type="predicted"/>
<keyword evidence="4 10" id="KW-0812">Transmembrane</keyword>
<evidence type="ECO:0000313" key="12">
    <source>
        <dbReference type="Proteomes" id="UP000259030"/>
    </source>
</evidence>